<reference evidence="5" key="1">
    <citation type="journal article" date="2019" name="Int. J. Syst. Evol. Microbiol.">
        <title>The Global Catalogue of Microorganisms (GCM) 10K type strain sequencing project: providing services to taxonomists for standard genome sequencing and annotation.</title>
        <authorList>
            <consortium name="The Broad Institute Genomics Platform"/>
            <consortium name="The Broad Institute Genome Sequencing Center for Infectious Disease"/>
            <person name="Wu L."/>
            <person name="Ma J."/>
        </authorList>
    </citation>
    <scope>NUCLEOTIDE SEQUENCE [LARGE SCALE GENOMIC DNA]</scope>
    <source>
        <strain evidence="5">CCUG 58938</strain>
    </source>
</reference>
<organism evidence="4 5">
    <name type="scientific">Ohtaekwangia kribbensis</name>
    <dbReference type="NCBI Taxonomy" id="688913"/>
    <lineage>
        <taxon>Bacteria</taxon>
        <taxon>Pseudomonadati</taxon>
        <taxon>Bacteroidota</taxon>
        <taxon>Cytophagia</taxon>
        <taxon>Cytophagales</taxon>
        <taxon>Fulvivirgaceae</taxon>
        <taxon>Ohtaekwangia</taxon>
    </lineage>
</organism>
<feature type="coiled-coil region" evidence="1">
    <location>
        <begin position="34"/>
        <end position="61"/>
    </location>
</feature>
<evidence type="ECO:0000259" key="3">
    <source>
        <dbReference type="SMART" id="SM00065"/>
    </source>
</evidence>
<evidence type="ECO:0000313" key="5">
    <source>
        <dbReference type="Proteomes" id="UP001597112"/>
    </source>
</evidence>
<feature type="transmembrane region" description="Helical" evidence="2">
    <location>
        <begin position="15"/>
        <end position="35"/>
    </location>
</feature>
<keyword evidence="2" id="KW-0812">Transmembrane</keyword>
<dbReference type="InterPro" id="IPR029016">
    <property type="entry name" value="GAF-like_dom_sf"/>
</dbReference>
<gene>
    <name evidence="4" type="ORF">ACFQ21_12160</name>
</gene>
<protein>
    <submittedName>
        <fullName evidence="4">GAF domain-containing protein</fullName>
    </submittedName>
</protein>
<evidence type="ECO:0000256" key="1">
    <source>
        <dbReference type="SAM" id="Coils"/>
    </source>
</evidence>
<feature type="domain" description="GAF" evidence="3">
    <location>
        <begin position="334"/>
        <end position="484"/>
    </location>
</feature>
<proteinExistence type="predicted"/>
<dbReference type="RefSeq" id="WP_377579353.1">
    <property type="nucleotide sequence ID" value="NZ_JBHTKA010000003.1"/>
</dbReference>
<sequence length="827" mass="94281">MKYIQGLTINEKYRLIILSVILCAAILGLSAWKIVNSFNEQRQATEQIQELEARLLRIRNNVLRGELLQMFIADRVTQQEYIKDADETIQERIKTLTDERKLVNTRELPENIAKPYAEFSRSIDAYLAFVEKNLNDVQTVSVHDSARYANVRNALLIDLNREFTPLRENATKVVKETQDYKNKIIQDFDQQRQIMLWLFGSIALVVLIVIIVFIYIVSRSIIVSIAQTRSILERLSEGELPSIEHQPGKNELAAMQNALYIFTRQMRSLMDFAGNVAKNNFEMQATMFDGKGAIAQALIDMRDNLRYTSEQEHERKWLTQGIAEFGNIVRRHSDQHKLYDQALSFIIKYTSASLGTLFVSDDRDAIDATQRTLQRVAVYAYSRKKYINGTIRAGEGLAGQAFLERAVITMNEVPDDYLKIESGLGQAQPAFIVVSPLILDGEPYGVLELASFKEIEKYKINFIVSISQELASVIKIAQANARTHYLLEETKQKEEKLRANEDAMQQAIEELHAARQAEATRAEELERSNKQLETQKLLMEKTLSEIRTKEQELKVKDQSLMDTRMANLHAQASQLSVSIKTLIDVALDASRTCAHVFTVFAEAPRLFVDARTQANLMLQSILKNNPSFLATYTLWEPNQFDGKDTQYIGNPGHDATGRFIPYWTIRGNDFCLEPLLNYTQDGAGDYFILPQRTRQEAVIDPYIYQVQGKDTWILSAVAPVMVGDDFKGICGVDFAVDSIMDMIDTLKWIETGITVALIAHNKTIVRISDNSIATGQSCHAFIPEDRLSKEWNKPFEVIWDNCTYLLEPVQFGNTQTPWLVCVRTQQM</sequence>
<feature type="transmembrane region" description="Helical" evidence="2">
    <location>
        <begin position="194"/>
        <end position="217"/>
    </location>
</feature>
<feature type="coiled-coil region" evidence="1">
    <location>
        <begin position="487"/>
        <end position="549"/>
    </location>
</feature>
<dbReference type="InterPro" id="IPR003018">
    <property type="entry name" value="GAF"/>
</dbReference>
<dbReference type="Proteomes" id="UP001597112">
    <property type="component" value="Unassembled WGS sequence"/>
</dbReference>
<comment type="caution">
    <text evidence="4">The sequence shown here is derived from an EMBL/GenBank/DDBJ whole genome shotgun (WGS) entry which is preliminary data.</text>
</comment>
<dbReference type="EMBL" id="JBHTKA010000003">
    <property type="protein sequence ID" value="MFD1000067.1"/>
    <property type="molecule type" value="Genomic_DNA"/>
</dbReference>
<dbReference type="Gene3D" id="3.30.450.40">
    <property type="match status" value="1"/>
</dbReference>
<accession>A0ABW3K1B0</accession>
<dbReference type="Gene3D" id="3.30.450.20">
    <property type="entry name" value="PAS domain"/>
    <property type="match status" value="2"/>
</dbReference>
<dbReference type="Pfam" id="PF13185">
    <property type="entry name" value="GAF_2"/>
    <property type="match status" value="1"/>
</dbReference>
<keyword evidence="2" id="KW-1133">Transmembrane helix</keyword>
<evidence type="ECO:0000256" key="2">
    <source>
        <dbReference type="SAM" id="Phobius"/>
    </source>
</evidence>
<dbReference type="SMART" id="SM00065">
    <property type="entry name" value="GAF"/>
    <property type="match status" value="1"/>
</dbReference>
<evidence type="ECO:0000313" key="4">
    <source>
        <dbReference type="EMBL" id="MFD1000067.1"/>
    </source>
</evidence>
<dbReference type="Gene3D" id="6.10.340.10">
    <property type="match status" value="1"/>
</dbReference>
<dbReference type="SUPFAM" id="SSF55781">
    <property type="entry name" value="GAF domain-like"/>
    <property type="match status" value="1"/>
</dbReference>
<keyword evidence="1" id="KW-0175">Coiled coil</keyword>
<keyword evidence="2" id="KW-0472">Membrane</keyword>
<name>A0ABW3K1B0_9BACT</name>
<keyword evidence="5" id="KW-1185">Reference proteome</keyword>
<dbReference type="CDD" id="cd12913">
    <property type="entry name" value="PDC1_MCP_like"/>
    <property type="match status" value="1"/>
</dbReference>